<dbReference type="Gene3D" id="1.25.10.10">
    <property type="entry name" value="Leucine-rich Repeat Variant"/>
    <property type="match status" value="1"/>
</dbReference>
<gene>
    <name evidence="4" type="ORF">DEA37_0005958</name>
</gene>
<feature type="repeat" description="HEAT" evidence="2">
    <location>
        <begin position="280"/>
        <end position="316"/>
    </location>
</feature>
<feature type="compositionally biased region" description="Polar residues" evidence="3">
    <location>
        <begin position="207"/>
        <end position="221"/>
    </location>
</feature>
<reference evidence="4 5" key="1">
    <citation type="journal article" date="2019" name="Gigascience">
        <title>Whole-genome sequence of the oriental lung fluke Paragonimus westermani.</title>
        <authorList>
            <person name="Oey H."/>
            <person name="Zakrzewski M."/>
            <person name="Narain K."/>
            <person name="Devi K.R."/>
            <person name="Agatsuma T."/>
            <person name="Nawaratna S."/>
            <person name="Gobert G.N."/>
            <person name="Jones M.K."/>
            <person name="Ragan M.A."/>
            <person name="McManus D.P."/>
            <person name="Krause L."/>
        </authorList>
    </citation>
    <scope>NUCLEOTIDE SEQUENCE [LARGE SCALE GENOMIC DNA]</scope>
    <source>
        <strain evidence="4 5">IND2009</strain>
    </source>
</reference>
<dbReference type="GO" id="GO:0005634">
    <property type="term" value="C:nucleus"/>
    <property type="evidence" value="ECO:0007669"/>
    <property type="project" value="TreeGrafter"/>
</dbReference>
<organism evidence="4 5">
    <name type="scientific">Paragonimus westermani</name>
    <dbReference type="NCBI Taxonomy" id="34504"/>
    <lineage>
        <taxon>Eukaryota</taxon>
        <taxon>Metazoa</taxon>
        <taxon>Spiralia</taxon>
        <taxon>Lophotrochozoa</taxon>
        <taxon>Platyhelminthes</taxon>
        <taxon>Trematoda</taxon>
        <taxon>Digenea</taxon>
        <taxon>Plagiorchiida</taxon>
        <taxon>Troglotremata</taxon>
        <taxon>Troglotrematidae</taxon>
        <taxon>Paragonimus</taxon>
    </lineage>
</organism>
<feature type="repeat" description="HEAT" evidence="2">
    <location>
        <begin position="165"/>
        <end position="201"/>
    </location>
</feature>
<evidence type="ECO:0000256" key="2">
    <source>
        <dbReference type="PROSITE-ProRule" id="PRU00103"/>
    </source>
</evidence>
<feature type="repeat" description="HEAT" evidence="2">
    <location>
        <begin position="358"/>
        <end position="388"/>
    </location>
</feature>
<evidence type="ECO:0000313" key="5">
    <source>
        <dbReference type="Proteomes" id="UP000324629"/>
    </source>
</evidence>
<accession>A0A5J4NRQ6</accession>
<dbReference type="GO" id="GO:0000159">
    <property type="term" value="C:protein phosphatase type 2A complex"/>
    <property type="evidence" value="ECO:0007669"/>
    <property type="project" value="TreeGrafter"/>
</dbReference>
<protein>
    <submittedName>
        <fullName evidence="4">Serine/threonine-protein phosphatase 2A regulatory subunit A</fullName>
    </submittedName>
</protein>
<dbReference type="EMBL" id="QNGE01001195">
    <property type="protein sequence ID" value="KAA3678174.1"/>
    <property type="molecule type" value="Genomic_DNA"/>
</dbReference>
<keyword evidence="1" id="KW-0677">Repeat</keyword>
<comment type="caution">
    <text evidence="4">The sequence shown here is derived from an EMBL/GenBank/DDBJ whole genome shotgun (WGS) entry which is preliminary data.</text>
</comment>
<feature type="repeat" description="HEAT" evidence="2">
    <location>
        <begin position="11"/>
        <end position="49"/>
    </location>
</feature>
<feature type="repeat" description="HEAT" evidence="2">
    <location>
        <begin position="459"/>
        <end position="497"/>
    </location>
</feature>
<keyword evidence="5" id="KW-1185">Reference proteome</keyword>
<dbReference type="Proteomes" id="UP000324629">
    <property type="component" value="Unassembled WGS sequence"/>
</dbReference>
<name>A0A5J4NRQ6_9TREM</name>
<evidence type="ECO:0000256" key="3">
    <source>
        <dbReference type="SAM" id="MobiDB-lite"/>
    </source>
</evidence>
<evidence type="ECO:0000256" key="1">
    <source>
        <dbReference type="ARBA" id="ARBA00022737"/>
    </source>
</evidence>
<dbReference type="PROSITE" id="PS50077">
    <property type="entry name" value="HEAT_REPEAT"/>
    <property type="match status" value="9"/>
</dbReference>
<feature type="repeat" description="HEAT" evidence="2">
    <location>
        <begin position="88"/>
        <end position="126"/>
    </location>
</feature>
<sequence length="810" mass="88281">MSMEAQEAYYPIAVLIEELRNDDVQLRLNSIRQLKTIALTLGPEKTRSQLIPFITDTVCDEDEILFALAEQLGTLVPYVGGPEHAASLLPPLEGLAAVEEVSVRDKAVESMRKIATLHTTEAMEFHFYPVVHHLAVGDWFTSRTSACALLSTAYPRVRAALRQELLEILKKLATDETPMVKRAVAGRLGELALVMVGGEAKGVGNKTPFQNGSIRNNSCGTETKDSKAVAGPVDEQQSTTVSLGGDVSITDGSTGTPASPPSNDLALDPTVERNNLLTVIVPMLSDLILDDQESVRLMAVESLVGIVQALGPTESAVDVVELIQNTVSDMSWRVRCMVAERFIDLFVSLDPAVARSRLVPIFLELLRDEEAEVRALTAGKIRSLARCLLGLPPTDPNAVNTSIQSQENPPTTVPDIESADALQSGTNLPATYKLLMDSDINMEETSAIAAADETIVSGLLPAIKMRTNDSNSHVRSAMANAILGLAPLIGSALTIEHLLPVLLVYLKDDSPEVRFNLISNLEHMNNVIGLDQVSNSLLPSVIQLAEDPKWRVRLVLIEYIPSLAEQLGLEVFNTQLTGICLRWLVDEVCAIREAAVENIIRLGSKFGTEWINETFIPKLHGIFGHSLQVVKLAKNENYLHRMICLESIIRLSEVVEPSVCQQHLLPTTLAMHTDNVPNVRFKVAQALSKLGGRLEPKDVSAEIETCLRYLSGDADSDVRFYADEAMYALHILPEPEKRSTRPESLLLATHALRIEPSSYGTPAGSEKDAPLNDDHLGHAIPMDIPDLHATAMSVERIPSEPADVVCNNSS</sequence>
<dbReference type="GO" id="GO:0019888">
    <property type="term" value="F:protein phosphatase regulator activity"/>
    <property type="evidence" value="ECO:0007669"/>
    <property type="project" value="TreeGrafter"/>
</dbReference>
<feature type="repeat" description="HEAT" evidence="2">
    <location>
        <begin position="498"/>
        <end position="536"/>
    </location>
</feature>
<feature type="repeat" description="HEAT" evidence="2">
    <location>
        <begin position="664"/>
        <end position="702"/>
    </location>
</feature>
<proteinExistence type="predicted"/>
<evidence type="ECO:0000313" key="4">
    <source>
        <dbReference type="EMBL" id="KAA3678174.1"/>
    </source>
</evidence>
<dbReference type="PANTHER" id="PTHR10648:SF4">
    <property type="entry name" value="PROTEIN PHOSPHATASE 2 (FORMERLY 2A), REGULATORY SUBUNIT A, BETA ISOFORM-RELATED"/>
    <property type="match status" value="1"/>
</dbReference>
<feature type="region of interest" description="Disordered" evidence="3">
    <location>
        <begin position="205"/>
        <end position="267"/>
    </location>
</feature>
<dbReference type="SUPFAM" id="SSF48371">
    <property type="entry name" value="ARM repeat"/>
    <property type="match status" value="1"/>
</dbReference>
<dbReference type="InterPro" id="IPR016024">
    <property type="entry name" value="ARM-type_fold"/>
</dbReference>
<dbReference type="AlphaFoldDB" id="A0A5J4NRQ6"/>
<dbReference type="InterPro" id="IPR021133">
    <property type="entry name" value="HEAT_type_2"/>
</dbReference>
<dbReference type="PANTHER" id="PTHR10648">
    <property type="entry name" value="SERINE/THREONINE-PROTEIN PHOSPHATASE PP2A 65 KDA REGULATORY SUBUNIT"/>
    <property type="match status" value="1"/>
</dbReference>
<dbReference type="GO" id="GO:0005829">
    <property type="term" value="C:cytosol"/>
    <property type="evidence" value="ECO:0007669"/>
    <property type="project" value="TreeGrafter"/>
</dbReference>
<feature type="repeat" description="HEAT" evidence="2">
    <location>
        <begin position="537"/>
        <end position="575"/>
    </location>
</feature>
<dbReference type="InterPro" id="IPR011989">
    <property type="entry name" value="ARM-like"/>
</dbReference>
<dbReference type="InterPro" id="IPR051023">
    <property type="entry name" value="PP2A_Regulatory_Subunit_A"/>
</dbReference>